<feature type="compositionally biased region" description="Basic and acidic residues" evidence="5">
    <location>
        <begin position="19"/>
        <end position="41"/>
    </location>
</feature>
<comment type="subcellular location">
    <subcellularLocation>
        <location evidence="1">Membrane</location>
    </subcellularLocation>
</comment>
<dbReference type="Gramene" id="ABO96279">
    <property type="protein sequence ID" value="ABO96279"/>
    <property type="gene ID" value="OSTLU_31666"/>
</dbReference>
<evidence type="ECO:0000256" key="5">
    <source>
        <dbReference type="SAM" id="MobiDB-lite"/>
    </source>
</evidence>
<feature type="compositionally biased region" description="Low complexity" evidence="5">
    <location>
        <begin position="42"/>
        <end position="52"/>
    </location>
</feature>
<feature type="transmembrane region" description="Helical" evidence="6">
    <location>
        <begin position="140"/>
        <end position="167"/>
    </location>
</feature>
<feature type="transmembrane region" description="Helical" evidence="6">
    <location>
        <begin position="278"/>
        <end position="294"/>
    </location>
</feature>
<evidence type="ECO:0000313" key="9">
    <source>
        <dbReference type="Proteomes" id="UP000001568"/>
    </source>
</evidence>
<dbReference type="OrthoDB" id="431980at2759"/>
<dbReference type="InterPro" id="IPR023408">
    <property type="entry name" value="MscS_beta-dom_sf"/>
</dbReference>
<evidence type="ECO:0000313" key="8">
    <source>
        <dbReference type="EMBL" id="ABO96279.1"/>
    </source>
</evidence>
<dbReference type="PANTHER" id="PTHR30566">
    <property type="entry name" value="YNAI-RELATED MECHANOSENSITIVE ION CHANNEL"/>
    <property type="match status" value="1"/>
</dbReference>
<dbReference type="GO" id="GO:0055085">
    <property type="term" value="P:transmembrane transport"/>
    <property type="evidence" value="ECO:0007669"/>
    <property type="project" value="InterPro"/>
</dbReference>
<dbReference type="Gene3D" id="2.30.30.60">
    <property type="match status" value="1"/>
</dbReference>
<dbReference type="OMA" id="MVAYKVE"/>
<feature type="region of interest" description="Disordered" evidence="5">
    <location>
        <begin position="1"/>
        <end position="63"/>
    </location>
</feature>
<sequence>MRAVAPAPRASLAPRVASARRESTRANANHRADASTRRAARDATATATATARGDARRSTRARATASTISDEVARQSATYLPQVLQSAARLNVAEVLAYATIFSFSLMLAVGALRPALVVVHNAWMRARRRDEDEEFAESVFGFVYLLARGALFNVGLAFVYAVIVPIASPDAHALLPPERVVRMLKIVYYGSVVTSFRKKFLAKAAGDLRRKMYGSREPTDLIPAHVYDRESAALIWGITGLAALDSLGLPLRAVLQVLGASGVVLAIFASVVLRDTIANYFGGLIVIAAGWFVPKEVIRVLIGGRREISGRVESIGYLYTKLINRAGKVAYIPNSAMVAYKVENLSRAPYREFREQFAISFDDLPKVPHLQTQVESFLRSTVGADVVRGVSLAPRCTLTGMNSFAGGAVLEIVCYNDYGVFRAAGFTTMRLRHHIFLGLSRIFDKTGVKFAIAGSIPSGESLSELLDTSKPLGGWEASSAKSGKEVAGTSSVDPLDDRSATGDLSSTPWL</sequence>
<gene>
    <name evidence="8" type="ORF">OSTLU_31666</name>
</gene>
<feature type="transmembrane region" description="Helical" evidence="6">
    <location>
        <begin position="254"/>
        <end position="272"/>
    </location>
</feature>
<feature type="region of interest" description="Disordered" evidence="5">
    <location>
        <begin position="476"/>
        <end position="511"/>
    </location>
</feature>
<dbReference type="GO" id="GO:0016020">
    <property type="term" value="C:membrane"/>
    <property type="evidence" value="ECO:0007669"/>
    <property type="project" value="UniProtKB-SubCell"/>
</dbReference>
<dbReference type="Proteomes" id="UP000001568">
    <property type="component" value="Chromosome 5"/>
</dbReference>
<keyword evidence="4 6" id="KW-0472">Membrane</keyword>
<name>A4RXE5_OSTLU</name>
<keyword evidence="3 6" id="KW-1133">Transmembrane helix</keyword>
<dbReference type="PANTHER" id="PTHR30566:SF5">
    <property type="entry name" value="MECHANOSENSITIVE ION CHANNEL PROTEIN 1, MITOCHONDRIAL-RELATED"/>
    <property type="match status" value="1"/>
</dbReference>
<dbReference type="EMBL" id="CP000585">
    <property type="protein sequence ID" value="ABO96279.1"/>
    <property type="molecule type" value="Genomic_DNA"/>
</dbReference>
<feature type="transmembrane region" description="Helical" evidence="6">
    <location>
        <begin position="95"/>
        <end position="120"/>
    </location>
</feature>
<dbReference type="Gene3D" id="1.10.287.1260">
    <property type="match status" value="1"/>
</dbReference>
<evidence type="ECO:0000256" key="6">
    <source>
        <dbReference type="SAM" id="Phobius"/>
    </source>
</evidence>
<proteinExistence type="predicted"/>
<organism evidence="8 9">
    <name type="scientific">Ostreococcus lucimarinus (strain CCE9901)</name>
    <dbReference type="NCBI Taxonomy" id="436017"/>
    <lineage>
        <taxon>Eukaryota</taxon>
        <taxon>Viridiplantae</taxon>
        <taxon>Chlorophyta</taxon>
        <taxon>Mamiellophyceae</taxon>
        <taxon>Mamiellales</taxon>
        <taxon>Bathycoccaceae</taxon>
        <taxon>Ostreococcus</taxon>
    </lineage>
</organism>
<feature type="domain" description="Mechanosensitive ion channel MscS" evidence="7">
    <location>
        <begin position="276"/>
        <end position="348"/>
    </location>
</feature>
<keyword evidence="2 6" id="KW-0812">Transmembrane</keyword>
<dbReference type="STRING" id="436017.A4RXE5"/>
<evidence type="ECO:0000256" key="1">
    <source>
        <dbReference type="ARBA" id="ARBA00004370"/>
    </source>
</evidence>
<evidence type="ECO:0000256" key="4">
    <source>
        <dbReference type="ARBA" id="ARBA00023136"/>
    </source>
</evidence>
<dbReference type="SUPFAM" id="SSF50182">
    <property type="entry name" value="Sm-like ribonucleoproteins"/>
    <property type="match status" value="1"/>
</dbReference>
<dbReference type="HOGENOM" id="CLU_533622_0_0_1"/>
<dbReference type="InterPro" id="IPR010920">
    <property type="entry name" value="LSM_dom_sf"/>
</dbReference>
<keyword evidence="9" id="KW-1185">Reference proteome</keyword>
<protein>
    <submittedName>
        <fullName evidence="8">MscS family transporter: small-conductance mechanosensitive ion channel</fullName>
    </submittedName>
</protein>
<accession>A4RXE5</accession>
<evidence type="ECO:0000256" key="3">
    <source>
        <dbReference type="ARBA" id="ARBA00022989"/>
    </source>
</evidence>
<dbReference type="Pfam" id="PF00924">
    <property type="entry name" value="MS_channel_2nd"/>
    <property type="match status" value="1"/>
</dbReference>
<dbReference type="AlphaFoldDB" id="A4RXE5"/>
<dbReference type="RefSeq" id="XP_001417986.1">
    <property type="nucleotide sequence ID" value="XM_001417949.1"/>
</dbReference>
<dbReference type="GeneID" id="5001919"/>
<reference evidence="8 9" key="1">
    <citation type="journal article" date="2007" name="Proc. Natl. Acad. Sci. U.S.A.">
        <title>The tiny eukaryote Ostreococcus provides genomic insights into the paradox of plankton speciation.</title>
        <authorList>
            <person name="Palenik B."/>
            <person name="Grimwood J."/>
            <person name="Aerts A."/>
            <person name="Rouze P."/>
            <person name="Salamov A."/>
            <person name="Putnam N."/>
            <person name="Dupont C."/>
            <person name="Jorgensen R."/>
            <person name="Derelle E."/>
            <person name="Rombauts S."/>
            <person name="Zhou K."/>
            <person name="Otillar R."/>
            <person name="Merchant S.S."/>
            <person name="Podell S."/>
            <person name="Gaasterland T."/>
            <person name="Napoli C."/>
            <person name="Gendler K."/>
            <person name="Manuell A."/>
            <person name="Tai V."/>
            <person name="Vallon O."/>
            <person name="Piganeau G."/>
            <person name="Jancek S."/>
            <person name="Heijde M."/>
            <person name="Jabbari K."/>
            <person name="Bowler C."/>
            <person name="Lohr M."/>
            <person name="Robbens S."/>
            <person name="Werner G."/>
            <person name="Dubchak I."/>
            <person name="Pazour G.J."/>
            <person name="Ren Q."/>
            <person name="Paulsen I."/>
            <person name="Delwiche C."/>
            <person name="Schmutz J."/>
            <person name="Rokhsar D."/>
            <person name="Van de Peer Y."/>
            <person name="Moreau H."/>
            <person name="Grigoriev I.V."/>
        </authorList>
    </citation>
    <scope>NUCLEOTIDE SEQUENCE [LARGE SCALE GENOMIC DNA]</scope>
    <source>
        <strain evidence="8 9">CCE9901</strain>
    </source>
</reference>
<dbReference type="InterPro" id="IPR006685">
    <property type="entry name" value="MscS_channel_2nd"/>
</dbReference>
<evidence type="ECO:0000256" key="2">
    <source>
        <dbReference type="ARBA" id="ARBA00022692"/>
    </source>
</evidence>
<dbReference type="KEGG" id="olu:OSTLU_31666"/>
<evidence type="ECO:0000259" key="7">
    <source>
        <dbReference type="Pfam" id="PF00924"/>
    </source>
</evidence>